<dbReference type="AlphaFoldDB" id="A0A5B8RHL6"/>
<evidence type="ECO:0000259" key="3">
    <source>
        <dbReference type="Pfam" id="PF03787"/>
    </source>
</evidence>
<dbReference type="Pfam" id="PF03787">
    <property type="entry name" value="RAMPs"/>
    <property type="match status" value="1"/>
</dbReference>
<sequence>MATAAQQGRAAVPAYLGTDFRDAAPGHRFYLYLRLWKADWTKINGGASDDLVRLTDDDRARMKALAERQRSLAEEAAVDESATVVTVPGTSLAPFTTGLGIEHPLENGFAFLTPYGLPYLPGSSVKGVLRQAARELDAGGAFENPDRDWGRAEIDALFGTAGADDDRTAGLERRRGALLFWDVFPVLPEGAHLQWEIMTPHHGGYHQDRSGRTPPHDNAAPVPIHFLTVPPGSAFRFTVQCNRALLETAAPGLLEGDRWRTVLEELFDHAFTWLGFGAKTAVGYGEMAVDEKARRHEEEHRRKRAEEARKEAERAEMPAGERLASEMLEGKADPDQAEYRYLLDRLDAGEVPDEHVPAFATVVRRWLEQRRQEVRKLGNRRRRQSRLSELDEHEARLRSFLGE</sequence>
<feature type="compositionally biased region" description="Basic and acidic residues" evidence="2">
    <location>
        <begin position="293"/>
        <end position="316"/>
    </location>
</feature>
<dbReference type="InterPro" id="IPR005537">
    <property type="entry name" value="RAMP_III_fam"/>
</dbReference>
<keyword evidence="1" id="KW-0051">Antiviral defense</keyword>
<gene>
    <name evidence="4" type="ORF">KBTEX_03427</name>
</gene>
<dbReference type="GO" id="GO:0051607">
    <property type="term" value="P:defense response to virus"/>
    <property type="evidence" value="ECO:0007669"/>
    <property type="project" value="UniProtKB-KW"/>
</dbReference>
<dbReference type="PANTHER" id="PTHR39965:SF1">
    <property type="entry name" value="CRISPR SYSTEM CMR SUBUNIT CMR6"/>
    <property type="match status" value="1"/>
</dbReference>
<name>A0A5B8RHL6_9ZZZZ</name>
<feature type="region of interest" description="Disordered" evidence="2">
    <location>
        <begin position="293"/>
        <end position="318"/>
    </location>
</feature>
<feature type="domain" description="CRISPR type III-associated protein" evidence="3">
    <location>
        <begin position="92"/>
        <end position="286"/>
    </location>
</feature>
<evidence type="ECO:0000313" key="4">
    <source>
        <dbReference type="EMBL" id="QEA07082.1"/>
    </source>
</evidence>
<evidence type="ECO:0000256" key="1">
    <source>
        <dbReference type="ARBA" id="ARBA00023118"/>
    </source>
</evidence>
<reference evidence="4" key="1">
    <citation type="submission" date="2019-06" db="EMBL/GenBank/DDBJ databases">
        <authorList>
            <person name="Murdoch R.W."/>
            <person name="Fathepure B."/>
        </authorList>
    </citation>
    <scope>NUCLEOTIDE SEQUENCE</scope>
</reference>
<proteinExistence type="predicted"/>
<evidence type="ECO:0000256" key="2">
    <source>
        <dbReference type="SAM" id="MobiDB-lite"/>
    </source>
</evidence>
<dbReference type="NCBIfam" id="TIGR01898">
    <property type="entry name" value="cas_TM1791_cmr6"/>
    <property type="match status" value="1"/>
</dbReference>
<dbReference type="InterPro" id="IPR010172">
    <property type="entry name" value="CRISPR-assoc_prot_TM1791"/>
</dbReference>
<dbReference type="EMBL" id="MN079200">
    <property type="protein sequence ID" value="QEA07082.1"/>
    <property type="molecule type" value="Genomic_DNA"/>
</dbReference>
<protein>
    <recommendedName>
        <fullName evidence="3">CRISPR type III-associated protein domain-containing protein</fullName>
    </recommendedName>
</protein>
<organism evidence="4">
    <name type="scientific">uncultured organism</name>
    <dbReference type="NCBI Taxonomy" id="155900"/>
    <lineage>
        <taxon>unclassified sequences</taxon>
        <taxon>environmental samples</taxon>
    </lineage>
</organism>
<accession>A0A5B8RHL6</accession>
<dbReference type="PANTHER" id="PTHR39965">
    <property type="entry name" value="CRISPR SYSTEM CMR SUBUNIT CMR6"/>
    <property type="match status" value="1"/>
</dbReference>